<dbReference type="KEGG" id="vcn:VOLCADRAFT_95694"/>
<dbReference type="InterPro" id="IPR001375">
    <property type="entry name" value="Peptidase_S9_cat"/>
</dbReference>
<dbReference type="PANTHER" id="PTHR43056">
    <property type="entry name" value="PEPTIDASE S9 PROLYL OLIGOPEPTIDASE"/>
    <property type="match status" value="1"/>
</dbReference>
<dbReference type="SUPFAM" id="SSF53474">
    <property type="entry name" value="alpha/beta-Hydrolases"/>
    <property type="match status" value="1"/>
</dbReference>
<dbReference type="RefSeq" id="XP_002954881.1">
    <property type="nucleotide sequence ID" value="XM_002954835.1"/>
</dbReference>
<dbReference type="AlphaFoldDB" id="D8U852"/>
<dbReference type="GO" id="GO:0008236">
    <property type="term" value="F:serine-type peptidase activity"/>
    <property type="evidence" value="ECO:0007669"/>
    <property type="project" value="InterPro"/>
</dbReference>
<sequence>MGNRESKQVKQPAAAEAAASEPSNAPRQASLGEWESPITSASIAEKAVKLRNPFLRASDGALFWLELRPSEGGRQVLVMRSPDGAIRDVTPPATTAEGFNVRTTVYEYGGGEYCIVGDTVYFTNFKDQALYAQDLTAISGSGGTEPLMDPQTPRLVTHGSEARGERFADGSWDENRQRLVLVSEVHKEGESGRELPPGHVVNRLVAWAVWSNACGDVSSGDVTALVSGANFYSYPAISPSGRWLAWVQWDFPNMPWDHTTLLVAPLLDDGTVGQAISSYLYFVDDKSGWWNLYRCRAPVTTGTTVYDAAAGWTSAAAEAESLAPMEAEWGFPSWNLDRRSYQPLHTPTPPPPGLTVIKTLKPLRCPRGKVLSDGSVLGVFTDPRVAGQILGLLQPPAQATTASTASTSTSAAGAGVVSGGGWKLTSINLGMTHFSSPPLVRLAGASGGGSGGGAPLTVAAIAASFTRGQAVVQLTATSLEALTAVTPADLQVIKSSSTSQIPEGYISVPEPIEFPTTFDGKPTTAHMLYYPPTNKDFTYPAGVLPPLLVESHGGPTSSAVPAIGALLQYWTSRAPHRTAVRSLYSALYRIVLHCTAPPTRKVFSAGASLYGVADLRLLAEHTHKFESRYLDMMVGPLPDAAAVYDARSPLKHPDGFSSPVIFFQGDQDKVVPPEQAIAMYNAVKAAGLPTGLVMLAGEQHGFRQAVSIRTALEARGMCLKFACKDIGDRVGTTANPHVEYGWFDDPHSSARFRYPQLLTTQIGLF</sequence>
<dbReference type="eggNOG" id="KOG2100">
    <property type="taxonomic scope" value="Eukaryota"/>
</dbReference>
<name>D8U852_VOLCA</name>
<keyword evidence="4" id="KW-1185">Reference proteome</keyword>
<evidence type="ECO:0000313" key="4">
    <source>
        <dbReference type="Proteomes" id="UP000001058"/>
    </source>
</evidence>
<organism evidence="4">
    <name type="scientific">Volvox carteri f. nagariensis</name>
    <dbReference type="NCBI Taxonomy" id="3068"/>
    <lineage>
        <taxon>Eukaryota</taxon>
        <taxon>Viridiplantae</taxon>
        <taxon>Chlorophyta</taxon>
        <taxon>core chlorophytes</taxon>
        <taxon>Chlorophyceae</taxon>
        <taxon>CS clade</taxon>
        <taxon>Chlamydomonadales</taxon>
        <taxon>Volvocaceae</taxon>
        <taxon>Volvox</taxon>
    </lineage>
</organism>
<dbReference type="InterPro" id="IPR050585">
    <property type="entry name" value="Xaa-Pro_dipeptidyl-ppase/CocE"/>
</dbReference>
<dbReference type="Proteomes" id="UP000001058">
    <property type="component" value="Unassembled WGS sequence"/>
</dbReference>
<dbReference type="FunCoup" id="D8U852">
    <property type="interactions" value="885"/>
</dbReference>
<dbReference type="GeneID" id="9621557"/>
<feature type="domain" description="Peptidase S9 prolyl oligopeptidase catalytic" evidence="2">
    <location>
        <begin position="600"/>
        <end position="710"/>
    </location>
</feature>
<dbReference type="STRING" id="3068.D8U852"/>
<feature type="region of interest" description="Disordered" evidence="1">
    <location>
        <begin position="1"/>
        <end position="32"/>
    </location>
</feature>
<dbReference type="InParanoid" id="D8U852"/>
<dbReference type="EMBL" id="GL378367">
    <property type="protein sequence ID" value="EFJ44080.1"/>
    <property type="molecule type" value="Genomic_DNA"/>
</dbReference>
<dbReference type="Pfam" id="PF00326">
    <property type="entry name" value="Peptidase_S9"/>
    <property type="match status" value="1"/>
</dbReference>
<protein>
    <recommendedName>
        <fullName evidence="2">Peptidase S9 prolyl oligopeptidase catalytic domain-containing protein</fullName>
    </recommendedName>
</protein>
<reference evidence="3 4" key="1">
    <citation type="journal article" date="2010" name="Science">
        <title>Genomic analysis of organismal complexity in the multicellular green alga Volvox carteri.</title>
        <authorList>
            <person name="Prochnik S.E."/>
            <person name="Umen J."/>
            <person name="Nedelcu A.M."/>
            <person name="Hallmann A."/>
            <person name="Miller S.M."/>
            <person name="Nishii I."/>
            <person name="Ferris P."/>
            <person name="Kuo A."/>
            <person name="Mitros T."/>
            <person name="Fritz-Laylin L.K."/>
            <person name="Hellsten U."/>
            <person name="Chapman J."/>
            <person name="Simakov O."/>
            <person name="Rensing S.A."/>
            <person name="Terry A."/>
            <person name="Pangilinan J."/>
            <person name="Kapitonov V."/>
            <person name="Jurka J."/>
            <person name="Salamov A."/>
            <person name="Shapiro H."/>
            <person name="Schmutz J."/>
            <person name="Grimwood J."/>
            <person name="Lindquist E."/>
            <person name="Lucas S."/>
            <person name="Grigoriev I.V."/>
            <person name="Schmitt R."/>
            <person name="Kirk D."/>
            <person name="Rokhsar D.S."/>
        </authorList>
    </citation>
    <scope>NUCLEOTIDE SEQUENCE [LARGE SCALE GENOMIC DNA]</scope>
    <source>
        <strain evidence="4">f. Nagariensis / Eve</strain>
    </source>
</reference>
<evidence type="ECO:0000256" key="1">
    <source>
        <dbReference type="SAM" id="MobiDB-lite"/>
    </source>
</evidence>
<evidence type="ECO:0000313" key="3">
    <source>
        <dbReference type="EMBL" id="EFJ44080.1"/>
    </source>
</evidence>
<feature type="compositionally biased region" description="Low complexity" evidence="1">
    <location>
        <begin position="12"/>
        <end position="26"/>
    </location>
</feature>
<gene>
    <name evidence="3" type="ORF">VOLCADRAFT_95694</name>
</gene>
<dbReference type="InterPro" id="IPR029058">
    <property type="entry name" value="AB_hydrolase_fold"/>
</dbReference>
<evidence type="ECO:0000259" key="2">
    <source>
        <dbReference type="Pfam" id="PF00326"/>
    </source>
</evidence>
<dbReference type="SUPFAM" id="SSF82171">
    <property type="entry name" value="DPP6 N-terminal domain-like"/>
    <property type="match status" value="1"/>
</dbReference>
<dbReference type="Gene3D" id="3.40.50.1820">
    <property type="entry name" value="alpha/beta hydrolase"/>
    <property type="match status" value="1"/>
</dbReference>
<accession>D8U852</accession>
<proteinExistence type="predicted"/>
<dbReference type="GO" id="GO:0006508">
    <property type="term" value="P:proteolysis"/>
    <property type="evidence" value="ECO:0007669"/>
    <property type="project" value="InterPro"/>
</dbReference>
<dbReference type="PANTHER" id="PTHR43056:SF5">
    <property type="entry name" value="PEPTIDASE S9 PROLYL OLIGOPEPTIDASE CATALYTIC DOMAIN-CONTAINING PROTEIN"/>
    <property type="match status" value="1"/>
</dbReference>
<dbReference type="OrthoDB" id="416344at2759"/>